<reference evidence="4" key="1">
    <citation type="submission" date="2019-10" db="EMBL/GenBank/DDBJ databases">
        <title>Metagenomic sequencing of thiosulfate-disproportionating enrichment culture.</title>
        <authorList>
            <person name="Umezawa K."/>
            <person name="Kojima H."/>
            <person name="Fukui M."/>
        </authorList>
    </citation>
    <scope>NUCLEOTIDE SEQUENCE</scope>
    <source>
        <strain evidence="4">45J</strain>
    </source>
</reference>
<feature type="domain" description="Dihydroprymidine dehydrogenase" evidence="3">
    <location>
        <begin position="24"/>
        <end position="133"/>
    </location>
</feature>
<dbReference type="InterPro" id="IPR036188">
    <property type="entry name" value="FAD/NAD-bd_sf"/>
</dbReference>
<dbReference type="AlphaFoldDB" id="A0A5J4L0K4"/>
<feature type="compositionally biased region" description="Polar residues" evidence="1">
    <location>
        <begin position="1"/>
        <end position="12"/>
    </location>
</feature>
<name>A0A5J4L0K4_9ZZZZ</name>
<evidence type="ECO:0000259" key="2">
    <source>
        <dbReference type="Pfam" id="PF07992"/>
    </source>
</evidence>
<feature type="region of interest" description="Disordered" evidence="1">
    <location>
        <begin position="1"/>
        <end position="23"/>
    </location>
</feature>
<dbReference type="Pfam" id="PF07992">
    <property type="entry name" value="Pyr_redox_2"/>
    <property type="match status" value="1"/>
</dbReference>
<dbReference type="GO" id="GO:0051536">
    <property type="term" value="F:iron-sulfur cluster binding"/>
    <property type="evidence" value="ECO:0007669"/>
    <property type="project" value="InterPro"/>
</dbReference>
<proteinExistence type="predicted"/>
<dbReference type="InterPro" id="IPR009051">
    <property type="entry name" value="Helical_ferredxn"/>
</dbReference>
<dbReference type="Pfam" id="PF14691">
    <property type="entry name" value="Fer4_20"/>
    <property type="match status" value="1"/>
</dbReference>
<evidence type="ECO:0000259" key="3">
    <source>
        <dbReference type="Pfam" id="PF14691"/>
    </source>
</evidence>
<dbReference type="InterPro" id="IPR023753">
    <property type="entry name" value="FAD/NAD-binding_dom"/>
</dbReference>
<evidence type="ECO:0000313" key="4">
    <source>
        <dbReference type="EMBL" id="GER92822.1"/>
    </source>
</evidence>
<dbReference type="PANTHER" id="PTHR42783:SF3">
    <property type="entry name" value="GLUTAMATE SYNTHASE [NADPH] SMALL CHAIN-RELATED"/>
    <property type="match status" value="1"/>
</dbReference>
<dbReference type="GO" id="GO:0016491">
    <property type="term" value="F:oxidoreductase activity"/>
    <property type="evidence" value="ECO:0007669"/>
    <property type="project" value="InterPro"/>
</dbReference>
<organism evidence="4">
    <name type="scientific">hot springs metagenome</name>
    <dbReference type="NCBI Taxonomy" id="433727"/>
    <lineage>
        <taxon>unclassified sequences</taxon>
        <taxon>metagenomes</taxon>
        <taxon>ecological metagenomes</taxon>
    </lineage>
</organism>
<feature type="domain" description="FAD/NAD(P)-binding" evidence="2">
    <location>
        <begin position="148"/>
        <end position="453"/>
    </location>
</feature>
<evidence type="ECO:0000256" key="1">
    <source>
        <dbReference type="SAM" id="MobiDB-lite"/>
    </source>
</evidence>
<dbReference type="EMBL" id="BLAB01000001">
    <property type="protein sequence ID" value="GER92822.1"/>
    <property type="molecule type" value="Genomic_DNA"/>
</dbReference>
<gene>
    <name evidence="4" type="ORF">A45J_0550</name>
</gene>
<dbReference type="InterPro" id="IPR028261">
    <property type="entry name" value="DPD_II"/>
</dbReference>
<dbReference type="NCBIfam" id="TIGR01316">
    <property type="entry name" value="gltA"/>
    <property type="match status" value="1"/>
</dbReference>
<dbReference type="InterPro" id="IPR006004">
    <property type="entry name" value="SudA-like"/>
</dbReference>
<comment type="caution">
    <text evidence="4">The sequence shown here is derived from an EMBL/GenBank/DDBJ whole genome shotgun (WGS) entry which is preliminary data.</text>
</comment>
<protein>
    <submittedName>
        <fullName evidence="4">Glutamate synthase (NADPH), homotetrameric</fullName>
    </submittedName>
</protein>
<dbReference type="Gene3D" id="3.50.50.60">
    <property type="entry name" value="FAD/NAD(P)-binding domain"/>
    <property type="match status" value="2"/>
</dbReference>
<dbReference type="Gene3D" id="1.10.1060.10">
    <property type="entry name" value="Alpha-helical ferredoxin"/>
    <property type="match status" value="1"/>
</dbReference>
<accession>A0A5J4L0K4</accession>
<dbReference type="PRINTS" id="PR00419">
    <property type="entry name" value="ADXRDTASE"/>
</dbReference>
<dbReference type="PANTHER" id="PTHR42783">
    <property type="entry name" value="GLUTAMATE SYNTHASE [NADPH] SMALL CHAIN"/>
    <property type="match status" value="1"/>
</dbReference>
<dbReference type="SUPFAM" id="SSF51971">
    <property type="entry name" value="Nucleotide-binding domain"/>
    <property type="match status" value="1"/>
</dbReference>
<dbReference type="SUPFAM" id="SSF46548">
    <property type="entry name" value="alpha-helical ferredoxin"/>
    <property type="match status" value="1"/>
</dbReference>
<sequence length="467" mass="50662">MTENNSKETILTRTPIPEQDPAKRRSNFDEVALGYTPEMAMKEAARCLQCKRPLCIDGCPIHIPIPQFIKAIKEGNFEKAIGLIKTASFLPAVCGRVCPQEDQCEKNCTLGKKAEPVAIGYLERFAADYAMQNRNGADVKIPKPTGKKIAIVGSGPAGLTCAYELARLGHKITIFEALHDAGGVLVYGIPEFRLPKRIVAHEINLLNEIGVEIVTNAVVGKLITIDEIMEEFNACFIGTGAGLPKFMGIEGENLNGVYSANEFLTRANLMKAYAFPEYDTPIKIGKRVAVIGGGNVAMDAVRTALRLGAREAMIIYRRSANEMPARKEEIHHAFEEGVQFELLTSPVRIIGEDGWVKSVECVRMELGEPDKSGRRSPIAVKGSEFKIPVDVVIIAIGTGANPILPQSTRKLALNKCGYIIVDEETGQTSREGIFAGGDIVTGSATVILAMGAGKKAAKAIHEYLMHI</sequence>